<proteinExistence type="predicted"/>
<organism evidence="1 2">
    <name type="scientific">Sphingobium lactosutens DS20</name>
    <dbReference type="NCBI Taxonomy" id="1331060"/>
    <lineage>
        <taxon>Bacteria</taxon>
        <taxon>Pseudomonadati</taxon>
        <taxon>Pseudomonadota</taxon>
        <taxon>Alphaproteobacteria</taxon>
        <taxon>Sphingomonadales</taxon>
        <taxon>Sphingomonadaceae</taxon>
        <taxon>Sphingobium</taxon>
    </lineage>
</organism>
<dbReference type="Proteomes" id="UP000015531">
    <property type="component" value="Unassembled WGS sequence"/>
</dbReference>
<evidence type="ECO:0000313" key="2">
    <source>
        <dbReference type="Proteomes" id="UP000015531"/>
    </source>
</evidence>
<sequence length="100" mass="11174">MVLRKLYIIKDKDLDGNPVERTVTDAHFKIAVEGNEIVNLSLGDGITWDGITQSLSLVLKNSDLSDITSSTDGDYQYYITLETGRIITLFAGRAYMERSL</sequence>
<gene>
    <name evidence="1" type="ORF">RLDS_19425</name>
</gene>
<comment type="caution">
    <text evidence="1">The sequence shown here is derived from an EMBL/GenBank/DDBJ whole genome shotgun (WGS) entry which is preliminary data.</text>
</comment>
<dbReference type="EMBL" id="ATDP01000103">
    <property type="protein sequence ID" value="EQB12321.1"/>
    <property type="molecule type" value="Genomic_DNA"/>
</dbReference>
<protein>
    <submittedName>
        <fullName evidence="1">Uncharacterized protein</fullName>
    </submittedName>
</protein>
<dbReference type="AlphaFoldDB" id="T0H7R2"/>
<accession>T0H7R2</accession>
<evidence type="ECO:0000313" key="1">
    <source>
        <dbReference type="EMBL" id="EQB12321.1"/>
    </source>
</evidence>
<keyword evidence="2" id="KW-1185">Reference proteome</keyword>
<reference evidence="1 2" key="1">
    <citation type="journal article" date="2013" name="Genome Announc.">
        <title>Draft Genome Sequence of Sphingobium lactosutens Strain DS20T, Isolated from a Hexachlorocyclohexane Dumpsite.</title>
        <authorList>
            <person name="Kumar R."/>
            <person name="Dwivedi V."/>
            <person name="Negi V."/>
            <person name="Khurana J.P."/>
            <person name="Lal R."/>
        </authorList>
    </citation>
    <scope>NUCLEOTIDE SEQUENCE [LARGE SCALE GENOMIC DNA]</scope>
    <source>
        <strain evidence="1 2">DS20</strain>
    </source>
</reference>
<name>T0H7R2_9SPHN</name>